<evidence type="ECO:0000256" key="1">
    <source>
        <dbReference type="PROSITE-ProRule" id="PRU00047"/>
    </source>
</evidence>
<gene>
    <name evidence="3" type="ORF">ROHU_023769</name>
</gene>
<accession>A0A498MYY5</accession>
<feature type="domain" description="CCHC-type" evidence="2">
    <location>
        <begin position="152"/>
        <end position="165"/>
    </location>
</feature>
<keyword evidence="1" id="KW-0862">Zinc</keyword>
<dbReference type="Proteomes" id="UP000290572">
    <property type="component" value="Unassembled WGS sequence"/>
</dbReference>
<dbReference type="InterPro" id="IPR001878">
    <property type="entry name" value="Znf_CCHC"/>
</dbReference>
<evidence type="ECO:0000259" key="2">
    <source>
        <dbReference type="PROSITE" id="PS50158"/>
    </source>
</evidence>
<dbReference type="AlphaFoldDB" id="A0A498MYY5"/>
<name>A0A498MYY5_LABRO</name>
<sequence length="184" mass="20360">MASSAPLCALLWDIQRQLHLLSEEQLYRLTSSLKDEGDKAIPEVTGTNEPERFEFIVDYLKSDQLKKLEDEGMSCLLTIRDKIDELKSSTGSQLDMDTAINDKEVNGGSSVAEQASGQTAVPLTSVKVPDKPESKRRCEDCIQLGNQDCCHCFRCGQAGHRAVGCLKKETKVGNGRRSLVRDNQ</sequence>
<comment type="caution">
    <text evidence="3">The sequence shown here is derived from an EMBL/GenBank/DDBJ whole genome shotgun (WGS) entry which is preliminary data.</text>
</comment>
<evidence type="ECO:0000313" key="4">
    <source>
        <dbReference type="Proteomes" id="UP000290572"/>
    </source>
</evidence>
<proteinExistence type="predicted"/>
<organism evidence="3 4">
    <name type="scientific">Labeo rohita</name>
    <name type="common">Indian major carp</name>
    <name type="synonym">Cyprinus rohita</name>
    <dbReference type="NCBI Taxonomy" id="84645"/>
    <lineage>
        <taxon>Eukaryota</taxon>
        <taxon>Metazoa</taxon>
        <taxon>Chordata</taxon>
        <taxon>Craniata</taxon>
        <taxon>Vertebrata</taxon>
        <taxon>Euteleostomi</taxon>
        <taxon>Actinopterygii</taxon>
        <taxon>Neopterygii</taxon>
        <taxon>Teleostei</taxon>
        <taxon>Ostariophysi</taxon>
        <taxon>Cypriniformes</taxon>
        <taxon>Cyprinidae</taxon>
        <taxon>Labeoninae</taxon>
        <taxon>Labeonini</taxon>
        <taxon>Labeo</taxon>
    </lineage>
</organism>
<keyword evidence="1" id="KW-0479">Metal-binding</keyword>
<dbReference type="GO" id="GO:0008270">
    <property type="term" value="F:zinc ion binding"/>
    <property type="evidence" value="ECO:0007669"/>
    <property type="project" value="UniProtKB-KW"/>
</dbReference>
<dbReference type="PROSITE" id="PS50158">
    <property type="entry name" value="ZF_CCHC"/>
    <property type="match status" value="1"/>
</dbReference>
<dbReference type="STRING" id="84645.A0A498MYY5"/>
<keyword evidence="4" id="KW-1185">Reference proteome</keyword>
<keyword evidence="1" id="KW-0863">Zinc-finger</keyword>
<evidence type="ECO:0000313" key="3">
    <source>
        <dbReference type="EMBL" id="RXN21885.1"/>
    </source>
</evidence>
<dbReference type="EMBL" id="QBIY01012605">
    <property type="protein sequence ID" value="RXN21885.1"/>
    <property type="molecule type" value="Genomic_DNA"/>
</dbReference>
<dbReference type="GO" id="GO:0003676">
    <property type="term" value="F:nucleic acid binding"/>
    <property type="evidence" value="ECO:0007669"/>
    <property type="project" value="InterPro"/>
</dbReference>
<protein>
    <submittedName>
        <fullName evidence="3">Interferon-induced very large GTPase 1 isoform X1</fullName>
    </submittedName>
</protein>
<reference evidence="3 4" key="1">
    <citation type="submission" date="2018-03" db="EMBL/GenBank/DDBJ databases">
        <title>Draft genome sequence of Rohu Carp (Labeo rohita).</title>
        <authorList>
            <person name="Das P."/>
            <person name="Kushwaha B."/>
            <person name="Joshi C.G."/>
            <person name="Kumar D."/>
            <person name="Nagpure N.S."/>
            <person name="Sahoo L."/>
            <person name="Das S.P."/>
            <person name="Bit A."/>
            <person name="Patnaik S."/>
            <person name="Meher P.K."/>
            <person name="Jayasankar P."/>
            <person name="Koringa P.G."/>
            <person name="Patel N.V."/>
            <person name="Hinsu A.T."/>
            <person name="Kumar R."/>
            <person name="Pandey M."/>
            <person name="Agarwal S."/>
            <person name="Srivastava S."/>
            <person name="Singh M."/>
            <person name="Iquebal M.A."/>
            <person name="Jaiswal S."/>
            <person name="Angadi U.B."/>
            <person name="Kumar N."/>
            <person name="Raza M."/>
            <person name="Shah T.M."/>
            <person name="Rai A."/>
            <person name="Jena J.K."/>
        </authorList>
    </citation>
    <scope>NUCLEOTIDE SEQUENCE [LARGE SCALE GENOMIC DNA]</scope>
    <source>
        <strain evidence="3">DASCIFA01</strain>
        <tissue evidence="3">Testis</tissue>
    </source>
</reference>